<dbReference type="InterPro" id="IPR046314">
    <property type="entry name" value="DUF6466"/>
</dbReference>
<dbReference type="HOGENOM" id="CLU_1407883_0_0_11"/>
<dbReference type="AlphaFoldDB" id="W5IHJ8"/>
<dbReference type="EMBL" id="ADCX01000013">
    <property type="protein sequence ID" value="EFG26291.1"/>
    <property type="molecule type" value="Genomic_DNA"/>
</dbReference>
<dbReference type="RefSeq" id="WP_006293765.1">
    <property type="nucleotide sequence ID" value="NZ_GG770226.1"/>
</dbReference>
<keyword evidence="3" id="KW-1185">Reference proteome</keyword>
<dbReference type="Proteomes" id="UP000005777">
    <property type="component" value="Unassembled WGS sequence"/>
</dbReference>
<organism evidence="2 3">
    <name type="scientific">Scardovia inopinata F0304</name>
    <dbReference type="NCBI Taxonomy" id="641146"/>
    <lineage>
        <taxon>Bacteria</taxon>
        <taxon>Bacillati</taxon>
        <taxon>Actinomycetota</taxon>
        <taxon>Actinomycetes</taxon>
        <taxon>Bifidobacteriales</taxon>
        <taxon>Bifidobacteriaceae</taxon>
        <taxon>Scardovia</taxon>
    </lineage>
</organism>
<evidence type="ECO:0000256" key="1">
    <source>
        <dbReference type="SAM" id="MobiDB-lite"/>
    </source>
</evidence>
<proteinExistence type="predicted"/>
<evidence type="ECO:0008006" key="4">
    <source>
        <dbReference type="Google" id="ProtNLM"/>
    </source>
</evidence>
<feature type="compositionally biased region" description="Polar residues" evidence="1">
    <location>
        <begin position="178"/>
        <end position="197"/>
    </location>
</feature>
<comment type="caution">
    <text evidence="2">The sequence shown here is derived from an EMBL/GenBank/DDBJ whole genome shotgun (WGS) entry which is preliminary data.</text>
</comment>
<feature type="region of interest" description="Disordered" evidence="1">
    <location>
        <begin position="131"/>
        <end position="197"/>
    </location>
</feature>
<protein>
    <recommendedName>
        <fullName evidence="4">Cell surface protein</fullName>
    </recommendedName>
</protein>
<feature type="compositionally biased region" description="Low complexity" evidence="1">
    <location>
        <begin position="143"/>
        <end position="161"/>
    </location>
</feature>
<name>W5IHJ8_SCAIO</name>
<evidence type="ECO:0000313" key="2">
    <source>
        <dbReference type="EMBL" id="EFG26291.1"/>
    </source>
</evidence>
<reference evidence="2 3" key="1">
    <citation type="submission" date="2012-01" db="EMBL/GenBank/DDBJ databases">
        <title>The Genome Sequence of Scardovia inopinata F0304.</title>
        <authorList>
            <consortium name="The Broad Institute Genome Sequencing Platform"/>
            <person name="Ward D."/>
            <person name="Earl A."/>
            <person name="Feldgarden M."/>
            <person name="Gevers D."/>
            <person name="Young S."/>
            <person name="Zeng Q."/>
            <person name="Koehrsen M."/>
            <person name="Alvarado L."/>
            <person name="Berlin A.M."/>
            <person name="Borenstein D."/>
            <person name="Chapman S.B."/>
            <person name="Chen Z."/>
            <person name="Engels R."/>
            <person name="Freedman E."/>
            <person name="Gellesch M."/>
            <person name="Goldberg J."/>
            <person name="Griggs A."/>
            <person name="Gujja S."/>
            <person name="Heilman E.R."/>
            <person name="Heiman D.I."/>
            <person name="Hepburn T.A."/>
            <person name="Howarth C."/>
            <person name="Jen D."/>
            <person name="Larson L."/>
            <person name="Mehta T."/>
            <person name="Park D."/>
            <person name="Pearson M."/>
            <person name="Richards J."/>
            <person name="Roberts A."/>
            <person name="Saif S."/>
            <person name="Shea T.D."/>
            <person name="Shenoy N."/>
            <person name="Sisk P."/>
            <person name="Stolte C."/>
            <person name="Sykes S.N."/>
            <person name="Walk T."/>
            <person name="White J."/>
            <person name="Yandava C."/>
            <person name="Izard J."/>
            <person name="Baranova O.V."/>
            <person name="Blanton J.M."/>
            <person name="Tanner A.C."/>
            <person name="Dewhirst F."/>
            <person name="Haas B."/>
            <person name="Nusbaum C."/>
            <person name="Birren B."/>
        </authorList>
    </citation>
    <scope>NUCLEOTIDE SEQUENCE [LARGE SCALE GENOMIC DNA]</scope>
    <source>
        <strain evidence="2 3">F0304</strain>
    </source>
</reference>
<dbReference type="Pfam" id="PF20070">
    <property type="entry name" value="DUF6466"/>
    <property type="match status" value="1"/>
</dbReference>
<gene>
    <name evidence="2" type="ORF">HMPREF9020_01375</name>
</gene>
<evidence type="ECO:0000313" key="3">
    <source>
        <dbReference type="Proteomes" id="UP000005777"/>
    </source>
</evidence>
<feature type="compositionally biased region" description="Basic and acidic residues" evidence="1">
    <location>
        <begin position="131"/>
        <end position="141"/>
    </location>
</feature>
<accession>W5IHJ8</accession>
<sequence length="197" mass="21062">MNTPTRSTNSSSSSSRQARMPLATRIVIGILSLLALAAAVIAGINISLLSSFNSSTRDLQSNIASFNSSASSMSINQLKALTQKQKSLDQSLSDLQSRSSLASSRVKKSISHNAAISRQFTQKVATLLKEKEKKTGRKIDTVQKPAPSSSASSSSSSSQSKNTEDEQKAKKLLKRNTTKQTAKPNSSKSASSQTKPW</sequence>